<feature type="transmembrane region" description="Helical" evidence="1">
    <location>
        <begin position="30"/>
        <end position="51"/>
    </location>
</feature>
<feature type="transmembrane region" description="Helical" evidence="1">
    <location>
        <begin position="58"/>
        <end position="75"/>
    </location>
</feature>
<feature type="transmembrane region" description="Helical" evidence="1">
    <location>
        <begin position="126"/>
        <end position="147"/>
    </location>
</feature>
<keyword evidence="1" id="KW-1133">Transmembrane helix</keyword>
<dbReference type="RefSeq" id="WP_406720441.1">
    <property type="nucleotide sequence ID" value="NZ_CP135443.1"/>
</dbReference>
<dbReference type="EMBL" id="CP135443">
    <property type="protein sequence ID" value="WRY32968.1"/>
    <property type="molecule type" value="Genomic_DNA"/>
</dbReference>
<name>A0ABZ1DWV7_9RHOB</name>
<feature type="transmembrane region" description="Helical" evidence="1">
    <location>
        <begin position="95"/>
        <end position="114"/>
    </location>
</feature>
<protein>
    <submittedName>
        <fullName evidence="2">Uncharacterized protein</fullName>
    </submittedName>
</protein>
<evidence type="ECO:0000313" key="2">
    <source>
        <dbReference type="EMBL" id="WRY32968.1"/>
    </source>
</evidence>
<organism evidence="2 3">
    <name type="scientific">Thioclava litoralis</name>
    <dbReference type="NCBI Taxonomy" id="3076557"/>
    <lineage>
        <taxon>Bacteria</taxon>
        <taxon>Pseudomonadati</taxon>
        <taxon>Pseudomonadota</taxon>
        <taxon>Alphaproteobacteria</taxon>
        <taxon>Rhodobacterales</taxon>
        <taxon>Paracoccaceae</taxon>
        <taxon>Thioclava</taxon>
    </lineage>
</organism>
<keyword evidence="3" id="KW-1185">Reference proteome</keyword>
<accession>A0ABZ1DWV7</accession>
<reference evidence="2 3" key="1">
    <citation type="submission" date="2023-09" db="EMBL/GenBank/DDBJ databases">
        <title>Thioclava shenzhenensis sp. nov., a multidrug resistant bacteria-antagonizing species isolated from coastal seawater.</title>
        <authorList>
            <person name="Long M."/>
        </authorList>
    </citation>
    <scope>NUCLEOTIDE SEQUENCE [LARGE SCALE GENOMIC DNA]</scope>
    <source>
        <strain evidence="2 3">FTW29</strain>
    </source>
</reference>
<evidence type="ECO:0000313" key="3">
    <source>
        <dbReference type="Proteomes" id="UP001623290"/>
    </source>
</evidence>
<proteinExistence type="predicted"/>
<gene>
    <name evidence="2" type="ORF">RPE78_09685</name>
</gene>
<sequence>MAFGLAVVAFNLLGWSFDLQPLVRFPDAAMVPSTAISLALLFIGSAAVFALPPKTKTARICSLTAAVIAIVNIGLRLTADLDLDYLIPNRTAGDRMSGGTILCIMVSAATILALSSEKLRNFEFHLSGAIAGLQLIIAVFFLCRFVPGTPQAPLIFEAMSLYTAVCFLVLFIILFVAAVILPLLQPEDIDA</sequence>
<keyword evidence="1" id="KW-0812">Transmembrane</keyword>
<keyword evidence="1" id="KW-0472">Membrane</keyword>
<dbReference type="Proteomes" id="UP001623290">
    <property type="component" value="Chromosome"/>
</dbReference>
<evidence type="ECO:0000256" key="1">
    <source>
        <dbReference type="SAM" id="Phobius"/>
    </source>
</evidence>
<feature type="transmembrane region" description="Helical" evidence="1">
    <location>
        <begin position="159"/>
        <end position="184"/>
    </location>
</feature>